<dbReference type="OrthoDB" id="3197455at2"/>
<dbReference type="PROSITE" id="PS51192">
    <property type="entry name" value="HELICASE_ATP_BIND_1"/>
    <property type="match status" value="1"/>
</dbReference>
<dbReference type="PANTHER" id="PTHR47962">
    <property type="entry name" value="ATP-DEPENDENT HELICASE LHR-RELATED-RELATED"/>
    <property type="match status" value="1"/>
</dbReference>
<dbReference type="InterPro" id="IPR014001">
    <property type="entry name" value="Helicase_ATP-bd"/>
</dbReference>
<keyword evidence="2" id="KW-0547">Nucleotide-binding</keyword>
<dbReference type="InterPro" id="IPR011545">
    <property type="entry name" value="DEAD/DEAH_box_helicase_dom"/>
</dbReference>
<evidence type="ECO:0000259" key="1">
    <source>
        <dbReference type="PROSITE" id="PS51192"/>
    </source>
</evidence>
<keyword evidence="2" id="KW-0347">Helicase</keyword>
<keyword evidence="2" id="KW-0378">Hydrolase</keyword>
<dbReference type="Pfam" id="PF00270">
    <property type="entry name" value="DEAD"/>
    <property type="match status" value="1"/>
</dbReference>
<dbReference type="Proteomes" id="UP000306740">
    <property type="component" value="Unassembled WGS sequence"/>
</dbReference>
<dbReference type="InterPro" id="IPR052511">
    <property type="entry name" value="ATP-dep_Helicase"/>
</dbReference>
<dbReference type="SUPFAM" id="SSF52540">
    <property type="entry name" value="P-loop containing nucleoside triphosphate hydrolases"/>
    <property type="match status" value="1"/>
</dbReference>
<reference evidence="2 3" key="1">
    <citation type="submission" date="2019-05" db="EMBL/GenBank/DDBJ databases">
        <title>Mumia sp. nov., isolated from the intestinal contents of plateau pika (Ochotona curzoniae) in the Qinghai-Tibet plateau of China.</title>
        <authorList>
            <person name="Tian Z."/>
        </authorList>
    </citation>
    <scope>NUCLEOTIDE SEQUENCE [LARGE SCALE GENOMIC DNA]</scope>
    <source>
        <strain evidence="3">527</strain>
    </source>
</reference>
<evidence type="ECO:0000313" key="2">
    <source>
        <dbReference type="EMBL" id="TNC30137.1"/>
    </source>
</evidence>
<feature type="non-terminal residue" evidence="2">
    <location>
        <position position="164"/>
    </location>
</feature>
<protein>
    <submittedName>
        <fullName evidence="2">DEAD/DEAH box helicase</fullName>
    </submittedName>
</protein>
<dbReference type="Gene3D" id="3.40.50.300">
    <property type="entry name" value="P-loop containing nucleotide triphosphate hydrolases"/>
    <property type="match status" value="1"/>
</dbReference>
<dbReference type="GO" id="GO:0003677">
    <property type="term" value="F:DNA binding"/>
    <property type="evidence" value="ECO:0007669"/>
    <property type="project" value="TreeGrafter"/>
</dbReference>
<dbReference type="AlphaFoldDB" id="A0A5C4MCH7"/>
<evidence type="ECO:0000313" key="3">
    <source>
        <dbReference type="Proteomes" id="UP000306740"/>
    </source>
</evidence>
<sequence length="164" mass="17166">MPDAPDVLDRFSPATAAWFRGAFPSPTAAQAGAWDAIAQGSNALVVAPTGSGKTLSAFLWALDRLVTGPEPDEPKQRTRVLYVSPLKALAVDVERNLRSPLVGITQTAKRLAATGESAAPRDVTVGVRSGDTTPAERRSLATRPPDILITTPESLVLVLTSAAP</sequence>
<comment type="caution">
    <text evidence="2">The sequence shown here is derived from an EMBL/GenBank/DDBJ whole genome shotgun (WGS) entry which is preliminary data.</text>
</comment>
<dbReference type="InterPro" id="IPR027417">
    <property type="entry name" value="P-loop_NTPase"/>
</dbReference>
<name>A0A5C4MCH7_9ACTN</name>
<accession>A0A5C4MCH7</accession>
<dbReference type="GO" id="GO:0004386">
    <property type="term" value="F:helicase activity"/>
    <property type="evidence" value="ECO:0007669"/>
    <property type="project" value="UniProtKB-KW"/>
</dbReference>
<feature type="domain" description="Helicase ATP-binding" evidence="1">
    <location>
        <begin position="34"/>
        <end position="164"/>
    </location>
</feature>
<dbReference type="GO" id="GO:0016887">
    <property type="term" value="F:ATP hydrolysis activity"/>
    <property type="evidence" value="ECO:0007669"/>
    <property type="project" value="TreeGrafter"/>
</dbReference>
<dbReference type="EMBL" id="VDFR01000224">
    <property type="protein sequence ID" value="TNC30137.1"/>
    <property type="molecule type" value="Genomic_DNA"/>
</dbReference>
<dbReference type="PANTHER" id="PTHR47962:SF5">
    <property type="entry name" value="ATP-DEPENDENT HELICASE LHR-RELATED"/>
    <property type="match status" value="1"/>
</dbReference>
<organism evidence="2 3">
    <name type="scientific">Mumia zhuanghuii</name>
    <dbReference type="NCBI Taxonomy" id="2585211"/>
    <lineage>
        <taxon>Bacteria</taxon>
        <taxon>Bacillati</taxon>
        <taxon>Actinomycetota</taxon>
        <taxon>Actinomycetes</taxon>
        <taxon>Propionibacteriales</taxon>
        <taxon>Nocardioidaceae</taxon>
        <taxon>Mumia</taxon>
    </lineage>
</organism>
<dbReference type="GO" id="GO:0005524">
    <property type="term" value="F:ATP binding"/>
    <property type="evidence" value="ECO:0007669"/>
    <property type="project" value="InterPro"/>
</dbReference>
<gene>
    <name evidence="2" type="ORF">FHE65_33135</name>
</gene>
<keyword evidence="2" id="KW-0067">ATP-binding</keyword>
<proteinExistence type="predicted"/>